<organism evidence="1 4">
    <name type="scientific">Perkinsus olseni</name>
    <name type="common">Perkinsus atlanticus</name>
    <dbReference type="NCBI Taxonomy" id="32597"/>
    <lineage>
        <taxon>Eukaryota</taxon>
        <taxon>Sar</taxon>
        <taxon>Alveolata</taxon>
        <taxon>Perkinsozoa</taxon>
        <taxon>Perkinsea</taxon>
        <taxon>Perkinsida</taxon>
        <taxon>Perkinsidae</taxon>
        <taxon>Perkinsus</taxon>
    </lineage>
</organism>
<name>A0A7J6PSU5_PEROL</name>
<evidence type="ECO:0000313" key="1">
    <source>
        <dbReference type="EMBL" id="KAF4699249.1"/>
    </source>
</evidence>
<feature type="non-terminal residue" evidence="1">
    <location>
        <position position="1"/>
    </location>
</feature>
<evidence type="ECO:0000313" key="2">
    <source>
        <dbReference type="EMBL" id="KAF4702760.1"/>
    </source>
</evidence>
<proteinExistence type="predicted"/>
<reference evidence="3 4" key="1">
    <citation type="submission" date="2020-04" db="EMBL/GenBank/DDBJ databases">
        <title>Perkinsus olseni comparative genomics.</title>
        <authorList>
            <person name="Bogema D.R."/>
        </authorList>
    </citation>
    <scope>NUCLEOTIDE SEQUENCE [LARGE SCALE GENOMIC DNA]</scope>
    <source>
        <strain evidence="1">ATCC PRA-205</strain>
        <strain evidence="2 3">ATCC PRA-207</strain>
    </source>
</reference>
<dbReference type="EMBL" id="JABANM010034679">
    <property type="protein sequence ID" value="KAF4699249.1"/>
    <property type="molecule type" value="Genomic_DNA"/>
</dbReference>
<accession>A0A7J6PSU5</accession>
<keyword evidence="3" id="KW-1185">Reference proteome</keyword>
<dbReference type="AlphaFoldDB" id="A0A7J6PSU5"/>
<comment type="caution">
    <text evidence="1">The sequence shown here is derived from an EMBL/GenBank/DDBJ whole genome shotgun (WGS) entry which is preliminary data.</text>
</comment>
<evidence type="ECO:0000313" key="3">
    <source>
        <dbReference type="Proteomes" id="UP000553632"/>
    </source>
</evidence>
<feature type="non-terminal residue" evidence="1">
    <location>
        <position position="182"/>
    </location>
</feature>
<protein>
    <submittedName>
        <fullName evidence="1">Uncharacterized protein</fullName>
    </submittedName>
</protein>
<gene>
    <name evidence="1" type="ORF">FOZ62_017904</name>
    <name evidence="2" type="ORF">FOZ63_019633</name>
</gene>
<dbReference type="EMBL" id="JABANO010035868">
    <property type="protein sequence ID" value="KAF4702760.1"/>
    <property type="molecule type" value="Genomic_DNA"/>
</dbReference>
<dbReference type="Proteomes" id="UP000574390">
    <property type="component" value="Unassembled WGS sequence"/>
</dbReference>
<evidence type="ECO:0000313" key="4">
    <source>
        <dbReference type="Proteomes" id="UP000574390"/>
    </source>
</evidence>
<sequence>AKGVGGKTLAANLAESEISYTLSLLIMSLCEIETVRPGDIFHWACSESPLCGRQHLVKQYMRLMVVDLEKEGMPEAAADFEFLDELYAKCFKFGGCVDCAAVYTVLRSNVLSEMEALPDARSILAEHDNRRISDCFASKNESARAAALAECLVDKSCKPSRGLFDSQPIVESLRAAMHQRDM</sequence>
<dbReference type="Proteomes" id="UP000553632">
    <property type="component" value="Unassembled WGS sequence"/>
</dbReference>